<dbReference type="Pfam" id="PF04542">
    <property type="entry name" value="Sigma70_r2"/>
    <property type="match status" value="1"/>
</dbReference>
<dbReference type="GO" id="GO:0006352">
    <property type="term" value="P:DNA-templated transcription initiation"/>
    <property type="evidence" value="ECO:0007669"/>
    <property type="project" value="InterPro"/>
</dbReference>
<dbReference type="GO" id="GO:0016987">
    <property type="term" value="F:sigma factor activity"/>
    <property type="evidence" value="ECO:0007669"/>
    <property type="project" value="UniProtKB-KW"/>
</dbReference>
<dbReference type="PANTHER" id="PTHR43133:SF60">
    <property type="entry name" value="RNA POLYMERASE SIGMA FACTOR SIGV"/>
    <property type="match status" value="1"/>
</dbReference>
<dbReference type="CDD" id="cd06171">
    <property type="entry name" value="Sigma70_r4"/>
    <property type="match status" value="1"/>
</dbReference>
<comment type="similarity">
    <text evidence="1">Belongs to the sigma-70 factor family. ECF subfamily.</text>
</comment>
<name>A0A926E0X7_9FIRM</name>
<dbReference type="InterPro" id="IPR014284">
    <property type="entry name" value="RNA_pol_sigma-70_dom"/>
</dbReference>
<dbReference type="Gene3D" id="1.10.1740.10">
    <property type="match status" value="1"/>
</dbReference>
<feature type="domain" description="RNA polymerase sigma factor 70 region 4 type 2" evidence="6">
    <location>
        <begin position="104"/>
        <end position="154"/>
    </location>
</feature>
<evidence type="ECO:0000259" key="5">
    <source>
        <dbReference type="Pfam" id="PF04542"/>
    </source>
</evidence>
<dbReference type="SUPFAM" id="SSF88659">
    <property type="entry name" value="Sigma3 and sigma4 domains of RNA polymerase sigma factors"/>
    <property type="match status" value="1"/>
</dbReference>
<dbReference type="InterPro" id="IPR013325">
    <property type="entry name" value="RNA_pol_sigma_r2"/>
</dbReference>
<gene>
    <name evidence="7" type="ORF">H8710_04265</name>
</gene>
<keyword evidence="4" id="KW-0804">Transcription</keyword>
<protein>
    <submittedName>
        <fullName evidence="7">Sigma-70 family RNA polymerase sigma factor</fullName>
    </submittedName>
</protein>
<dbReference type="Pfam" id="PF08281">
    <property type="entry name" value="Sigma70_r4_2"/>
    <property type="match status" value="1"/>
</dbReference>
<dbReference type="InterPro" id="IPR007627">
    <property type="entry name" value="RNA_pol_sigma70_r2"/>
</dbReference>
<evidence type="ECO:0000313" key="7">
    <source>
        <dbReference type="EMBL" id="MBC8559281.1"/>
    </source>
</evidence>
<evidence type="ECO:0000256" key="2">
    <source>
        <dbReference type="ARBA" id="ARBA00023015"/>
    </source>
</evidence>
<dbReference type="AlphaFoldDB" id="A0A926E0X7"/>
<reference evidence="7" key="1">
    <citation type="submission" date="2020-08" db="EMBL/GenBank/DDBJ databases">
        <title>Genome public.</title>
        <authorList>
            <person name="Liu C."/>
            <person name="Sun Q."/>
        </authorList>
    </citation>
    <scope>NUCLEOTIDE SEQUENCE</scope>
    <source>
        <strain evidence="7">NSJ-33</strain>
    </source>
</reference>
<dbReference type="RefSeq" id="WP_249294184.1">
    <property type="nucleotide sequence ID" value="NZ_JACRSV010000001.1"/>
</dbReference>
<dbReference type="Proteomes" id="UP000610760">
    <property type="component" value="Unassembled WGS sequence"/>
</dbReference>
<evidence type="ECO:0000256" key="4">
    <source>
        <dbReference type="ARBA" id="ARBA00023163"/>
    </source>
</evidence>
<dbReference type="PANTHER" id="PTHR43133">
    <property type="entry name" value="RNA POLYMERASE ECF-TYPE SIGMA FACTO"/>
    <property type="match status" value="1"/>
</dbReference>
<organism evidence="7 8">
    <name type="scientific">Fumia xinanensis</name>
    <dbReference type="NCBI Taxonomy" id="2763659"/>
    <lineage>
        <taxon>Bacteria</taxon>
        <taxon>Bacillati</taxon>
        <taxon>Bacillota</taxon>
        <taxon>Clostridia</taxon>
        <taxon>Eubacteriales</taxon>
        <taxon>Oscillospiraceae</taxon>
        <taxon>Fumia</taxon>
    </lineage>
</organism>
<dbReference type="InterPro" id="IPR039425">
    <property type="entry name" value="RNA_pol_sigma-70-like"/>
</dbReference>
<comment type="caution">
    <text evidence="7">The sequence shown here is derived from an EMBL/GenBank/DDBJ whole genome shotgun (WGS) entry which is preliminary data.</text>
</comment>
<dbReference type="InterPro" id="IPR013324">
    <property type="entry name" value="RNA_pol_sigma_r3/r4-like"/>
</dbReference>
<dbReference type="InterPro" id="IPR036388">
    <property type="entry name" value="WH-like_DNA-bd_sf"/>
</dbReference>
<dbReference type="GO" id="GO:0003677">
    <property type="term" value="F:DNA binding"/>
    <property type="evidence" value="ECO:0007669"/>
    <property type="project" value="InterPro"/>
</dbReference>
<keyword evidence="3" id="KW-0731">Sigma factor</keyword>
<dbReference type="NCBIfam" id="TIGR02937">
    <property type="entry name" value="sigma70-ECF"/>
    <property type="match status" value="1"/>
</dbReference>
<keyword evidence="8" id="KW-1185">Reference proteome</keyword>
<dbReference type="Gene3D" id="1.10.10.10">
    <property type="entry name" value="Winged helix-like DNA-binding domain superfamily/Winged helix DNA-binding domain"/>
    <property type="match status" value="1"/>
</dbReference>
<evidence type="ECO:0000259" key="6">
    <source>
        <dbReference type="Pfam" id="PF08281"/>
    </source>
</evidence>
<keyword evidence="2" id="KW-0805">Transcription regulation</keyword>
<evidence type="ECO:0000256" key="1">
    <source>
        <dbReference type="ARBA" id="ARBA00010641"/>
    </source>
</evidence>
<evidence type="ECO:0000256" key="3">
    <source>
        <dbReference type="ARBA" id="ARBA00023082"/>
    </source>
</evidence>
<dbReference type="SUPFAM" id="SSF88946">
    <property type="entry name" value="Sigma2 domain of RNA polymerase sigma factors"/>
    <property type="match status" value="1"/>
</dbReference>
<dbReference type="EMBL" id="JACRSV010000001">
    <property type="protein sequence ID" value="MBC8559281.1"/>
    <property type="molecule type" value="Genomic_DNA"/>
</dbReference>
<feature type="domain" description="RNA polymerase sigma-70 region 2" evidence="5">
    <location>
        <begin position="16"/>
        <end position="81"/>
    </location>
</feature>
<sequence length="174" mass="20564">MPNQSLRTNDCVDEVIEKYADMVYRLAFSRVKNKNDADDIFQEVFLRYIKKERDFETEEHRKAWLIRVTINCSNSFFSSAWSQKVVSIADTEPAPFEPSEELGLHELLMELPVKYRTVLHLFYYEDLPINEISRILKRKPATVKTQLMRARQMLKEKLKGDLYENIPCPAEINE</sequence>
<evidence type="ECO:0000313" key="8">
    <source>
        <dbReference type="Proteomes" id="UP000610760"/>
    </source>
</evidence>
<proteinExistence type="inferred from homology"/>
<dbReference type="InterPro" id="IPR013249">
    <property type="entry name" value="RNA_pol_sigma70_r4_t2"/>
</dbReference>
<accession>A0A926E0X7</accession>